<dbReference type="STRING" id="331657.A0A4U0WKP5"/>
<evidence type="ECO:0000313" key="4">
    <source>
        <dbReference type="Proteomes" id="UP000308768"/>
    </source>
</evidence>
<organism evidence="3 4">
    <name type="scientific">Cryomyces minteri</name>
    <dbReference type="NCBI Taxonomy" id="331657"/>
    <lineage>
        <taxon>Eukaryota</taxon>
        <taxon>Fungi</taxon>
        <taxon>Dikarya</taxon>
        <taxon>Ascomycota</taxon>
        <taxon>Pezizomycotina</taxon>
        <taxon>Dothideomycetes</taxon>
        <taxon>Dothideomycetes incertae sedis</taxon>
        <taxon>Cryomyces</taxon>
    </lineage>
</organism>
<gene>
    <name evidence="3" type="ORF">B0A49_04306</name>
</gene>
<dbReference type="Proteomes" id="UP000308768">
    <property type="component" value="Unassembled WGS sequence"/>
</dbReference>
<dbReference type="InterPro" id="IPR006047">
    <property type="entry name" value="GH13_cat_dom"/>
</dbReference>
<dbReference type="InterPro" id="IPR017853">
    <property type="entry name" value="GH"/>
</dbReference>
<reference evidence="3 4" key="1">
    <citation type="submission" date="2017-03" db="EMBL/GenBank/DDBJ databases">
        <title>Genomes of endolithic fungi from Antarctica.</title>
        <authorList>
            <person name="Coleine C."/>
            <person name="Masonjones S."/>
            <person name="Stajich J.E."/>
        </authorList>
    </citation>
    <scope>NUCLEOTIDE SEQUENCE [LARGE SCALE GENOMIC DNA]</scope>
    <source>
        <strain evidence="3 4">CCFEE 5187</strain>
    </source>
</reference>
<dbReference type="GO" id="GO:0005975">
    <property type="term" value="P:carbohydrate metabolic process"/>
    <property type="evidence" value="ECO:0007669"/>
    <property type="project" value="InterPro"/>
</dbReference>
<accession>A0A4U0WKP5</accession>
<sequence length="220" mass="24844">MGEQERKPTPENATMLQGYEWNVPADGKHWTRLRDAVPTLKAIGVDNIWLPPGCKASSSKGNGFDIYDLYDLGEFDQKDGKATKWGTKEQLMDLMGAAKEKGVGVYWDAVLNHKAGADDKERCQVVEVDENGIEARISFPAVESSYRTKTISDPYEIEAWVKFDFLGRGDKHSKQKYRWYHFTGTDFDAATNRKAIFQVVGDNKGWSNSVDKEQGNADYM</sequence>
<dbReference type="AlphaFoldDB" id="A0A4U0WKP5"/>
<keyword evidence="4" id="KW-1185">Reference proteome</keyword>
<dbReference type="OrthoDB" id="550577at2759"/>
<evidence type="ECO:0000259" key="2">
    <source>
        <dbReference type="Pfam" id="PF00128"/>
    </source>
</evidence>
<feature type="domain" description="Glycosyl hydrolase family 13 catalytic" evidence="2">
    <location>
        <begin position="37"/>
        <end position="115"/>
    </location>
</feature>
<evidence type="ECO:0000256" key="1">
    <source>
        <dbReference type="ARBA" id="ARBA00008061"/>
    </source>
</evidence>
<comment type="similarity">
    <text evidence="1">Belongs to the glycosyl hydrolase 13 family.</text>
</comment>
<dbReference type="Pfam" id="PF00128">
    <property type="entry name" value="Alpha-amylase"/>
    <property type="match status" value="1"/>
</dbReference>
<dbReference type="PANTHER" id="PTHR43447">
    <property type="entry name" value="ALPHA-AMYLASE"/>
    <property type="match status" value="1"/>
</dbReference>
<comment type="caution">
    <text evidence="3">The sequence shown here is derived from an EMBL/GenBank/DDBJ whole genome shotgun (WGS) entry which is preliminary data.</text>
</comment>
<dbReference type="Gene3D" id="3.30.750.90">
    <property type="match status" value="1"/>
</dbReference>
<evidence type="ECO:0000313" key="3">
    <source>
        <dbReference type="EMBL" id="TKA63664.1"/>
    </source>
</evidence>
<proteinExistence type="inferred from homology"/>
<dbReference type="EMBL" id="NAJN01001369">
    <property type="protein sequence ID" value="TKA63664.1"/>
    <property type="molecule type" value="Genomic_DNA"/>
</dbReference>
<protein>
    <recommendedName>
        <fullName evidence="2">Glycosyl hydrolase family 13 catalytic domain-containing protein</fullName>
    </recommendedName>
</protein>
<feature type="non-terminal residue" evidence="3">
    <location>
        <position position="220"/>
    </location>
</feature>
<dbReference type="SUPFAM" id="SSF51445">
    <property type="entry name" value="(Trans)glycosidases"/>
    <property type="match status" value="1"/>
</dbReference>
<dbReference type="Gene3D" id="2.40.30.140">
    <property type="match status" value="1"/>
</dbReference>
<name>A0A4U0WKP5_9PEZI</name>